<dbReference type="HAMAP" id="MF_00197">
    <property type="entry name" value="DAP_epimerase"/>
    <property type="match status" value="1"/>
</dbReference>
<evidence type="ECO:0000256" key="6">
    <source>
        <dbReference type="ARBA" id="ARBA00023154"/>
    </source>
</evidence>
<keyword evidence="7" id="KW-0413">Isomerase</keyword>
<dbReference type="EC" id="5.1.1.7" evidence="4"/>
<keyword evidence="5" id="KW-0028">Amino-acid biosynthesis</keyword>
<evidence type="ECO:0000256" key="2">
    <source>
        <dbReference type="ARBA" id="ARBA00005196"/>
    </source>
</evidence>
<dbReference type="PANTHER" id="PTHR31689:SF0">
    <property type="entry name" value="DIAMINOPIMELATE EPIMERASE"/>
    <property type="match status" value="1"/>
</dbReference>
<proteinExistence type="inferred from homology"/>
<dbReference type="GO" id="GO:0009089">
    <property type="term" value="P:lysine biosynthetic process via diaminopimelate"/>
    <property type="evidence" value="ECO:0007669"/>
    <property type="project" value="InterPro"/>
</dbReference>
<comment type="catalytic activity">
    <reaction evidence="8">
        <text>(2S,6S)-2,6-diaminopimelate = meso-2,6-diaminopimelate</text>
        <dbReference type="Rhea" id="RHEA:15393"/>
        <dbReference type="ChEBI" id="CHEBI:57609"/>
        <dbReference type="ChEBI" id="CHEBI:57791"/>
        <dbReference type="EC" id="5.1.1.7"/>
    </reaction>
</comment>
<reference evidence="9" key="1">
    <citation type="submission" date="2022-12" db="EMBL/GenBank/DDBJ databases">
        <title>Draft genome assemblies for two species of Escallonia (Escalloniales).</title>
        <authorList>
            <person name="Chanderbali A."/>
            <person name="Dervinis C."/>
            <person name="Anghel I."/>
            <person name="Soltis D."/>
            <person name="Soltis P."/>
            <person name="Zapata F."/>
        </authorList>
    </citation>
    <scope>NUCLEOTIDE SEQUENCE</scope>
    <source>
        <strain evidence="9">UCBG92.1500</strain>
        <tissue evidence="9">Leaf</tissue>
    </source>
</reference>
<dbReference type="EMBL" id="JAVXUO010002059">
    <property type="protein sequence ID" value="KAK2976568.1"/>
    <property type="molecule type" value="Genomic_DNA"/>
</dbReference>
<comment type="caution">
    <text evidence="9">The sequence shown here is derived from an EMBL/GenBank/DDBJ whole genome shotgun (WGS) entry which is preliminary data.</text>
</comment>
<dbReference type="Proteomes" id="UP001187471">
    <property type="component" value="Unassembled WGS sequence"/>
</dbReference>
<dbReference type="PANTHER" id="PTHR31689">
    <property type="entry name" value="DIAMINOPIMELATE EPIMERASE, CHLOROPLASTIC"/>
    <property type="match status" value="1"/>
</dbReference>
<dbReference type="GO" id="GO:0008837">
    <property type="term" value="F:diaminopimelate epimerase activity"/>
    <property type="evidence" value="ECO:0007669"/>
    <property type="project" value="UniProtKB-EC"/>
</dbReference>
<dbReference type="GO" id="GO:0005829">
    <property type="term" value="C:cytosol"/>
    <property type="evidence" value="ECO:0007669"/>
    <property type="project" value="TreeGrafter"/>
</dbReference>
<keyword evidence="10" id="KW-1185">Reference proteome</keyword>
<sequence length="369" mass="40076">MAIATTISLHLTPPYLRSLSSVSTKALFRSSCSFSVQPNTALRPAITPVLRSPRLCVSASSSMSIEAPDATSQLSFLDRKESGFLHFVKYHGLGNDFILVDNRDSVEPRVTPEQAVKLCDRNFGIGADGVIFVMPGVNGTDYTMRIFNSDGSEPEMCGNGVRCFAKFLTELNSLHGKQSFTIHTGAGLIVPEIQDDGKVRVDMGEPILRASDVPTKLPANQDQSVVKSRLNVDGINWNVTCVSMGNPHCVTFGTEESQDLRVDELNLADIGPKFEHHMVFPARINTEFVQVYSRSHLKMRVWERGAGATLACGTGACAVAVAAVLEGHADRTCTVDLPGGPLEIEWSEEDNHVYMTGPAEVVFYGSVPL</sequence>
<dbReference type="NCBIfam" id="TIGR00652">
    <property type="entry name" value="DapF"/>
    <property type="match status" value="1"/>
</dbReference>
<gene>
    <name evidence="9" type="ORF">RJ640_024189</name>
</gene>
<evidence type="ECO:0000256" key="8">
    <source>
        <dbReference type="ARBA" id="ARBA00051712"/>
    </source>
</evidence>
<evidence type="ECO:0000256" key="5">
    <source>
        <dbReference type="ARBA" id="ARBA00022605"/>
    </source>
</evidence>
<dbReference type="InterPro" id="IPR018510">
    <property type="entry name" value="DAP_epimerase_AS"/>
</dbReference>
<evidence type="ECO:0000313" key="10">
    <source>
        <dbReference type="Proteomes" id="UP001187471"/>
    </source>
</evidence>
<dbReference type="InterPro" id="IPR001653">
    <property type="entry name" value="DAP_epimerase_DapF"/>
</dbReference>
<dbReference type="Pfam" id="PF01678">
    <property type="entry name" value="DAP_epimerase"/>
    <property type="match status" value="2"/>
</dbReference>
<name>A0AA88R005_9ASTE</name>
<protein>
    <recommendedName>
        <fullName evidence="4">diaminopimelate epimerase</fullName>
        <ecNumber evidence="4">5.1.1.7</ecNumber>
    </recommendedName>
</protein>
<dbReference type="PROSITE" id="PS01326">
    <property type="entry name" value="DAP_EPIMERASE"/>
    <property type="match status" value="1"/>
</dbReference>
<comment type="subcellular location">
    <subcellularLocation>
        <location evidence="1">Plastid</location>
        <location evidence="1">Chloroplast</location>
    </subcellularLocation>
</comment>
<evidence type="ECO:0000313" key="9">
    <source>
        <dbReference type="EMBL" id="KAK2976568.1"/>
    </source>
</evidence>
<organism evidence="9 10">
    <name type="scientific">Escallonia rubra</name>
    <dbReference type="NCBI Taxonomy" id="112253"/>
    <lineage>
        <taxon>Eukaryota</taxon>
        <taxon>Viridiplantae</taxon>
        <taxon>Streptophyta</taxon>
        <taxon>Embryophyta</taxon>
        <taxon>Tracheophyta</taxon>
        <taxon>Spermatophyta</taxon>
        <taxon>Magnoliopsida</taxon>
        <taxon>eudicotyledons</taxon>
        <taxon>Gunneridae</taxon>
        <taxon>Pentapetalae</taxon>
        <taxon>asterids</taxon>
        <taxon>campanulids</taxon>
        <taxon>Escalloniales</taxon>
        <taxon>Escalloniaceae</taxon>
        <taxon>Escallonia</taxon>
    </lineage>
</organism>
<dbReference type="AlphaFoldDB" id="A0AA88R005"/>
<evidence type="ECO:0000256" key="4">
    <source>
        <dbReference type="ARBA" id="ARBA00013080"/>
    </source>
</evidence>
<keyword evidence="6" id="KW-0457">Lysine biosynthesis</keyword>
<dbReference type="Gene3D" id="3.10.310.10">
    <property type="entry name" value="Diaminopimelate Epimerase, Chain A, domain 1"/>
    <property type="match status" value="2"/>
</dbReference>
<dbReference type="FunFam" id="3.10.310.10:FF:000011">
    <property type="entry name" value="Diaminopimelate epimerase, chloroplastic"/>
    <property type="match status" value="1"/>
</dbReference>
<dbReference type="FunFam" id="3.10.310.10:FF:000009">
    <property type="entry name" value="Diaminopimelate epimerase chloroplastic"/>
    <property type="match status" value="1"/>
</dbReference>
<comment type="similarity">
    <text evidence="3">Belongs to the diaminopimelate epimerase family.</text>
</comment>
<dbReference type="SUPFAM" id="SSF54506">
    <property type="entry name" value="Diaminopimelate epimerase-like"/>
    <property type="match status" value="1"/>
</dbReference>
<dbReference type="GO" id="GO:0009507">
    <property type="term" value="C:chloroplast"/>
    <property type="evidence" value="ECO:0007669"/>
    <property type="project" value="UniProtKB-SubCell"/>
</dbReference>
<evidence type="ECO:0000256" key="7">
    <source>
        <dbReference type="ARBA" id="ARBA00023235"/>
    </source>
</evidence>
<accession>A0AA88R005</accession>
<comment type="pathway">
    <text evidence="2">Amino-acid biosynthesis; L-lysine biosynthesis via DAP pathway; DL-2,6-diaminopimelate from LL-2,6-diaminopimelate: step 1/1.</text>
</comment>
<evidence type="ECO:0000256" key="1">
    <source>
        <dbReference type="ARBA" id="ARBA00004229"/>
    </source>
</evidence>
<evidence type="ECO:0000256" key="3">
    <source>
        <dbReference type="ARBA" id="ARBA00010219"/>
    </source>
</evidence>